<evidence type="ECO:0000313" key="2">
    <source>
        <dbReference type="Proteomes" id="UP000050795"/>
    </source>
</evidence>
<accession>A0AA85J702</accession>
<sequence>MSPPSSPDSSQSGVDTRTEVPVSSDLGFGEGLASFVMVNNHLKGLGLAVLKAESEYQSMKEKFILQRFISLVLLAVVRHRGSVIDNSKHLTE</sequence>
<reference evidence="2" key="1">
    <citation type="submission" date="2022-06" db="EMBL/GenBank/DDBJ databases">
        <authorList>
            <person name="Berger JAMES D."/>
            <person name="Berger JAMES D."/>
        </authorList>
    </citation>
    <scope>NUCLEOTIDE SEQUENCE [LARGE SCALE GENOMIC DNA]</scope>
</reference>
<dbReference type="Proteomes" id="UP000050795">
    <property type="component" value="Unassembled WGS sequence"/>
</dbReference>
<keyword evidence="2" id="KW-1185">Reference proteome</keyword>
<dbReference type="WBParaSite" id="TREG1_137630.1">
    <property type="protein sequence ID" value="TREG1_137630.1"/>
    <property type="gene ID" value="TREG1_137630"/>
</dbReference>
<feature type="region of interest" description="Disordered" evidence="1">
    <location>
        <begin position="1"/>
        <end position="23"/>
    </location>
</feature>
<evidence type="ECO:0000256" key="1">
    <source>
        <dbReference type="SAM" id="MobiDB-lite"/>
    </source>
</evidence>
<reference evidence="3" key="2">
    <citation type="submission" date="2023-11" db="UniProtKB">
        <authorList>
            <consortium name="WormBaseParasite"/>
        </authorList>
    </citation>
    <scope>IDENTIFICATION</scope>
</reference>
<evidence type="ECO:0000313" key="3">
    <source>
        <dbReference type="WBParaSite" id="TREG1_137630.1"/>
    </source>
</evidence>
<organism evidence="2 3">
    <name type="scientific">Trichobilharzia regenti</name>
    <name type="common">Nasal bird schistosome</name>
    <dbReference type="NCBI Taxonomy" id="157069"/>
    <lineage>
        <taxon>Eukaryota</taxon>
        <taxon>Metazoa</taxon>
        <taxon>Spiralia</taxon>
        <taxon>Lophotrochozoa</taxon>
        <taxon>Platyhelminthes</taxon>
        <taxon>Trematoda</taxon>
        <taxon>Digenea</taxon>
        <taxon>Strigeidida</taxon>
        <taxon>Schistosomatoidea</taxon>
        <taxon>Schistosomatidae</taxon>
        <taxon>Trichobilharzia</taxon>
    </lineage>
</organism>
<dbReference type="AlphaFoldDB" id="A0AA85J702"/>
<protein>
    <submittedName>
        <fullName evidence="3">Uncharacterized protein</fullName>
    </submittedName>
</protein>
<name>A0AA85J702_TRIRE</name>
<proteinExistence type="predicted"/>